<dbReference type="Proteomes" id="UP000541444">
    <property type="component" value="Unassembled WGS sequence"/>
</dbReference>
<dbReference type="EMBL" id="JACGCM010002205">
    <property type="protein sequence ID" value="KAF6143413.1"/>
    <property type="molecule type" value="Genomic_DNA"/>
</dbReference>
<dbReference type="AlphaFoldDB" id="A0A7J7LLC7"/>
<comment type="caution">
    <text evidence="2">The sequence shown here is derived from an EMBL/GenBank/DDBJ whole genome shotgun (WGS) entry which is preliminary data.</text>
</comment>
<accession>A0A7J7LLC7</accession>
<proteinExistence type="predicted"/>
<organism evidence="2 3">
    <name type="scientific">Kingdonia uniflora</name>
    <dbReference type="NCBI Taxonomy" id="39325"/>
    <lineage>
        <taxon>Eukaryota</taxon>
        <taxon>Viridiplantae</taxon>
        <taxon>Streptophyta</taxon>
        <taxon>Embryophyta</taxon>
        <taxon>Tracheophyta</taxon>
        <taxon>Spermatophyta</taxon>
        <taxon>Magnoliopsida</taxon>
        <taxon>Ranunculales</taxon>
        <taxon>Circaeasteraceae</taxon>
        <taxon>Kingdonia</taxon>
    </lineage>
</organism>
<feature type="region of interest" description="Disordered" evidence="1">
    <location>
        <begin position="108"/>
        <end position="135"/>
    </location>
</feature>
<name>A0A7J7LLC7_9MAGN</name>
<protein>
    <submittedName>
        <fullName evidence="2">Uncharacterized protein</fullName>
    </submittedName>
</protein>
<feature type="region of interest" description="Disordered" evidence="1">
    <location>
        <begin position="1"/>
        <end position="66"/>
    </location>
</feature>
<keyword evidence="3" id="KW-1185">Reference proteome</keyword>
<evidence type="ECO:0000256" key="1">
    <source>
        <dbReference type="SAM" id="MobiDB-lite"/>
    </source>
</evidence>
<feature type="compositionally biased region" description="Polar residues" evidence="1">
    <location>
        <begin position="110"/>
        <end position="120"/>
    </location>
</feature>
<feature type="non-terminal residue" evidence="2">
    <location>
        <position position="1"/>
    </location>
</feature>
<sequence length="449" mass="49681">MDLTTSGRTIDEENIDNEEVTSAEYEVDPTSNRTPDNESLFDGKAELRFKGDKGDDADLPDPRCNTPKEESLVKVIAREGHKGLSSSSFAMVISAYFGHFRPKKDKENNLKSTLSDSITSDNEETKSSFKKRRLPDTSPIPVEVAAKLPYAEIRANDDMLENSFKALVVSGMFEVRSAVEAELHRGLILGIRDGKDILAKREASLKKQVTELEKGLENSNITAIAKGGSADIVGSAEEGEHDIAALSPRRETVSGSDGDGPLEQTQAREASMRNVSLSWGIAGQIKLWSLKLYGLDDDGRHVEVDRFLWCDVFRELLLDVTLREEVVRDIAWEKLAEEDERVVEGDIIPCGVVNHPGVFKFIKREKNDVTHISVEKRRLSSECDLLGKAASIKIKLLDKRQEWSISVKRLGKAEDCGSSSTGPNPISALDNTSLFDCVAYEQAELKQVV</sequence>
<evidence type="ECO:0000313" key="2">
    <source>
        <dbReference type="EMBL" id="KAF6143413.1"/>
    </source>
</evidence>
<feature type="compositionally biased region" description="Basic and acidic residues" evidence="1">
    <location>
        <begin position="41"/>
        <end position="56"/>
    </location>
</feature>
<gene>
    <name evidence="2" type="ORF">GIB67_029582</name>
</gene>
<reference evidence="2 3" key="1">
    <citation type="journal article" date="2020" name="IScience">
        <title>Genome Sequencing of the Endangered Kingdonia uniflora (Circaeasteraceae, Ranunculales) Reveals Potential Mechanisms of Evolutionary Specialization.</title>
        <authorList>
            <person name="Sun Y."/>
            <person name="Deng T."/>
            <person name="Zhang A."/>
            <person name="Moore M.J."/>
            <person name="Landis J.B."/>
            <person name="Lin N."/>
            <person name="Zhang H."/>
            <person name="Zhang X."/>
            <person name="Huang J."/>
            <person name="Zhang X."/>
            <person name="Sun H."/>
            <person name="Wang H."/>
        </authorList>
    </citation>
    <scope>NUCLEOTIDE SEQUENCE [LARGE SCALE GENOMIC DNA]</scope>
    <source>
        <strain evidence="2">TB1705</strain>
        <tissue evidence="2">Leaf</tissue>
    </source>
</reference>
<feature type="compositionally biased region" description="Acidic residues" evidence="1">
    <location>
        <begin position="12"/>
        <end position="27"/>
    </location>
</feature>
<evidence type="ECO:0000313" key="3">
    <source>
        <dbReference type="Proteomes" id="UP000541444"/>
    </source>
</evidence>